<dbReference type="Proteomes" id="UP000023430">
    <property type="component" value="Unassembled WGS sequence"/>
</dbReference>
<sequence>MPRSREITTDEARESRNRQWREQNSRALAQYTEEVEREGLALAAYRSF</sequence>
<accession>X7F3B7</accession>
<gene>
    <name evidence="3" type="ORF">RISW2_22995</name>
</gene>
<dbReference type="STRING" id="1449351.RISW2_22995"/>
<dbReference type="Pfam" id="PF07362">
    <property type="entry name" value="CcdA"/>
    <property type="match status" value="1"/>
</dbReference>
<reference evidence="3 4" key="1">
    <citation type="submission" date="2014-01" db="EMBL/GenBank/DDBJ databases">
        <title>Roseivivax isoporae LMG 25204 Genome Sequencing.</title>
        <authorList>
            <person name="Lai Q."/>
            <person name="Li G."/>
            <person name="Shao Z."/>
        </authorList>
    </citation>
    <scope>NUCLEOTIDE SEQUENCE [LARGE SCALE GENOMIC DNA]</scope>
    <source>
        <strain evidence="3 4">LMG 25204</strain>
    </source>
</reference>
<keyword evidence="1" id="KW-1277">Toxin-antitoxin system</keyword>
<dbReference type="OrthoDB" id="7191115at2"/>
<proteinExistence type="predicted"/>
<organism evidence="3 4">
    <name type="scientific">Roseivivax isoporae LMG 25204</name>
    <dbReference type="NCBI Taxonomy" id="1449351"/>
    <lineage>
        <taxon>Bacteria</taxon>
        <taxon>Pseudomonadati</taxon>
        <taxon>Pseudomonadota</taxon>
        <taxon>Alphaproteobacteria</taxon>
        <taxon>Rhodobacterales</taxon>
        <taxon>Roseobacteraceae</taxon>
        <taxon>Roseivivax</taxon>
    </lineage>
</organism>
<dbReference type="RefSeq" id="WP_084615542.1">
    <property type="nucleotide sequence ID" value="NZ_JAME01000085.1"/>
</dbReference>
<feature type="region of interest" description="Disordered" evidence="2">
    <location>
        <begin position="1"/>
        <end position="22"/>
    </location>
</feature>
<evidence type="ECO:0000313" key="4">
    <source>
        <dbReference type="Proteomes" id="UP000023430"/>
    </source>
</evidence>
<comment type="caution">
    <text evidence="3">The sequence shown here is derived from an EMBL/GenBank/DDBJ whole genome shotgun (WGS) entry which is preliminary data.</text>
</comment>
<dbReference type="EMBL" id="JAME01000085">
    <property type="protein sequence ID" value="ETX26524.1"/>
    <property type="molecule type" value="Genomic_DNA"/>
</dbReference>
<dbReference type="AlphaFoldDB" id="X7F3B7"/>
<name>X7F3B7_9RHOB</name>
<evidence type="ECO:0008006" key="5">
    <source>
        <dbReference type="Google" id="ProtNLM"/>
    </source>
</evidence>
<evidence type="ECO:0000313" key="3">
    <source>
        <dbReference type="EMBL" id="ETX26524.1"/>
    </source>
</evidence>
<evidence type="ECO:0000256" key="2">
    <source>
        <dbReference type="SAM" id="MobiDB-lite"/>
    </source>
</evidence>
<dbReference type="InterPro" id="IPR009956">
    <property type="entry name" value="Post-segregation_anti-tox_CcdA"/>
</dbReference>
<evidence type="ECO:0000256" key="1">
    <source>
        <dbReference type="ARBA" id="ARBA00022649"/>
    </source>
</evidence>
<protein>
    <recommendedName>
        <fullName evidence="5">Post-segregation antitoxin CcdA</fullName>
    </recommendedName>
</protein>
<keyword evidence="4" id="KW-1185">Reference proteome</keyword>